<dbReference type="AlphaFoldDB" id="A0A846XE37"/>
<evidence type="ECO:0008006" key="3">
    <source>
        <dbReference type="Google" id="ProtNLM"/>
    </source>
</evidence>
<keyword evidence="2" id="KW-1185">Reference proteome</keyword>
<dbReference type="InterPro" id="IPR011051">
    <property type="entry name" value="RmlC_Cupin_sf"/>
</dbReference>
<evidence type="ECO:0000313" key="1">
    <source>
        <dbReference type="EMBL" id="NKY32986.1"/>
    </source>
</evidence>
<gene>
    <name evidence="1" type="ORF">HGA13_07850</name>
</gene>
<reference evidence="1 2" key="1">
    <citation type="submission" date="2020-04" db="EMBL/GenBank/DDBJ databases">
        <title>MicrobeNet Type strains.</title>
        <authorList>
            <person name="Nicholson A.C."/>
        </authorList>
    </citation>
    <scope>NUCLEOTIDE SEQUENCE [LARGE SCALE GENOMIC DNA]</scope>
    <source>
        <strain evidence="1 2">DSM 45078</strain>
    </source>
</reference>
<dbReference type="InterPro" id="IPR014710">
    <property type="entry name" value="RmlC-like_jellyroll"/>
</dbReference>
<dbReference type="SUPFAM" id="SSF51182">
    <property type="entry name" value="RmlC-like cupins"/>
    <property type="match status" value="1"/>
</dbReference>
<sequence length="217" mass="24805">MLTFETLLEPLRAVDWDDVEAVDAAARKVFGQFAGGRYLLRRGLTAIREEPRLMALCEHYDILDKLVLFDDPDTGVRVRLHVFGPGYHDRPHNHRWTYASHILRGDYCHRIYSPVALHSDLNPATLDTMMVRQEQAGSSYTLHHSAIHAVVAEPGTVSIVVRGPAMTERFLVMDNKTEEAWWQYGAAKETPEDACRKRMTGQRFDELVTSLTEWNVI</sequence>
<evidence type="ECO:0000313" key="2">
    <source>
        <dbReference type="Proteomes" id="UP000565715"/>
    </source>
</evidence>
<comment type="caution">
    <text evidence="1">The sequence shown here is derived from an EMBL/GenBank/DDBJ whole genome shotgun (WGS) entry which is preliminary data.</text>
</comment>
<name>A0A846XE37_9NOCA</name>
<accession>A0A846XE37</accession>
<proteinExistence type="predicted"/>
<protein>
    <recommendedName>
        <fullName evidence="3">Phytanoyl-CoA dioxygenase family protein</fullName>
    </recommendedName>
</protein>
<dbReference type="Gene3D" id="2.60.120.10">
    <property type="entry name" value="Jelly Rolls"/>
    <property type="match status" value="1"/>
</dbReference>
<organism evidence="1 2">
    <name type="scientific">Nocardia speluncae</name>
    <dbReference type="NCBI Taxonomy" id="419477"/>
    <lineage>
        <taxon>Bacteria</taxon>
        <taxon>Bacillati</taxon>
        <taxon>Actinomycetota</taxon>
        <taxon>Actinomycetes</taxon>
        <taxon>Mycobacteriales</taxon>
        <taxon>Nocardiaceae</taxon>
        <taxon>Nocardia</taxon>
    </lineage>
</organism>
<dbReference type="Proteomes" id="UP000565715">
    <property type="component" value="Unassembled WGS sequence"/>
</dbReference>
<dbReference type="EMBL" id="JAAXOO010000002">
    <property type="protein sequence ID" value="NKY32986.1"/>
    <property type="molecule type" value="Genomic_DNA"/>
</dbReference>
<dbReference type="RefSeq" id="WP_068048516.1">
    <property type="nucleotide sequence ID" value="NZ_JAAXOO010000002.1"/>
</dbReference>